<reference evidence="1" key="1">
    <citation type="journal article" date="2018" name="DNA Res.">
        <title>Multiple hybrid de novo genome assembly of finger millet, an orphan allotetraploid crop.</title>
        <authorList>
            <person name="Hatakeyama M."/>
            <person name="Aluri S."/>
            <person name="Balachadran M.T."/>
            <person name="Sivarajan S.R."/>
            <person name="Patrignani A."/>
            <person name="Gruter S."/>
            <person name="Poveda L."/>
            <person name="Shimizu-Inatsugi R."/>
            <person name="Baeten J."/>
            <person name="Francoijs K.J."/>
            <person name="Nataraja K.N."/>
            <person name="Reddy Y.A.N."/>
            <person name="Phadnis S."/>
            <person name="Ravikumar R.L."/>
            <person name="Schlapbach R."/>
            <person name="Sreeman S.M."/>
            <person name="Shimizu K.K."/>
        </authorList>
    </citation>
    <scope>NUCLEOTIDE SEQUENCE</scope>
</reference>
<reference evidence="1" key="2">
    <citation type="submission" date="2021-12" db="EMBL/GenBank/DDBJ databases">
        <title>Resequencing data analysis of finger millet.</title>
        <authorList>
            <person name="Hatakeyama M."/>
            <person name="Aluri S."/>
            <person name="Balachadran M.T."/>
            <person name="Sivarajan S.R."/>
            <person name="Poveda L."/>
            <person name="Shimizu-Inatsugi R."/>
            <person name="Schlapbach R."/>
            <person name="Sreeman S.M."/>
            <person name="Shimizu K.K."/>
        </authorList>
    </citation>
    <scope>NUCLEOTIDE SEQUENCE</scope>
</reference>
<name>A0AAV5BX42_ELECO</name>
<dbReference type="AlphaFoldDB" id="A0AAV5BX42"/>
<evidence type="ECO:0000313" key="1">
    <source>
        <dbReference type="EMBL" id="GJM90557.1"/>
    </source>
</evidence>
<keyword evidence="2" id="KW-1185">Reference proteome</keyword>
<sequence length="115" mass="12624">MSEPSTSFETTRENKLSCIRADQMDSRQASGTGSSQEIAARTMKKLFEFSGIASKLNSKDPKIVNVVSTSFSLTYETGPGAQVAYVERLDMAFSHFSTLVSFLRALPMTATVRGW</sequence>
<dbReference type="Proteomes" id="UP001054889">
    <property type="component" value="Unassembled WGS sequence"/>
</dbReference>
<protein>
    <submittedName>
        <fullName evidence="1">Uncharacterized protein</fullName>
    </submittedName>
</protein>
<gene>
    <name evidence="1" type="primary">ga06848</name>
    <name evidence="1" type="ORF">PR202_ga06848</name>
</gene>
<proteinExistence type="predicted"/>
<dbReference type="EMBL" id="BQKI01000003">
    <property type="protein sequence ID" value="GJM90557.1"/>
    <property type="molecule type" value="Genomic_DNA"/>
</dbReference>
<accession>A0AAV5BX42</accession>
<organism evidence="1 2">
    <name type="scientific">Eleusine coracana subsp. coracana</name>
    <dbReference type="NCBI Taxonomy" id="191504"/>
    <lineage>
        <taxon>Eukaryota</taxon>
        <taxon>Viridiplantae</taxon>
        <taxon>Streptophyta</taxon>
        <taxon>Embryophyta</taxon>
        <taxon>Tracheophyta</taxon>
        <taxon>Spermatophyta</taxon>
        <taxon>Magnoliopsida</taxon>
        <taxon>Liliopsida</taxon>
        <taxon>Poales</taxon>
        <taxon>Poaceae</taxon>
        <taxon>PACMAD clade</taxon>
        <taxon>Chloridoideae</taxon>
        <taxon>Cynodonteae</taxon>
        <taxon>Eleusininae</taxon>
        <taxon>Eleusine</taxon>
    </lineage>
</organism>
<comment type="caution">
    <text evidence="1">The sequence shown here is derived from an EMBL/GenBank/DDBJ whole genome shotgun (WGS) entry which is preliminary data.</text>
</comment>
<evidence type="ECO:0000313" key="2">
    <source>
        <dbReference type="Proteomes" id="UP001054889"/>
    </source>
</evidence>